<dbReference type="Pfam" id="PF10708">
    <property type="entry name" value="DUF2510"/>
    <property type="match status" value="1"/>
</dbReference>
<dbReference type="Pfam" id="PF06271">
    <property type="entry name" value="RDD"/>
    <property type="match status" value="1"/>
</dbReference>
<dbReference type="AlphaFoldDB" id="A0A1H0QTT4"/>
<evidence type="ECO:0000256" key="2">
    <source>
        <dbReference type="ARBA" id="ARBA00022475"/>
    </source>
</evidence>
<dbReference type="SUPFAM" id="SSF81995">
    <property type="entry name" value="beta-sandwich domain of Sec23/24"/>
    <property type="match status" value="1"/>
</dbReference>
<accession>A0A1H0QTT4</accession>
<dbReference type="EMBL" id="LT629711">
    <property type="protein sequence ID" value="SDP20712.1"/>
    <property type="molecule type" value="Genomic_DNA"/>
</dbReference>
<dbReference type="Proteomes" id="UP000199077">
    <property type="component" value="Chromosome I"/>
</dbReference>
<feature type="compositionally biased region" description="Polar residues" evidence="6">
    <location>
        <begin position="41"/>
        <end position="57"/>
    </location>
</feature>
<evidence type="ECO:0000259" key="8">
    <source>
        <dbReference type="Pfam" id="PF06271"/>
    </source>
</evidence>
<evidence type="ECO:0000256" key="5">
    <source>
        <dbReference type="ARBA" id="ARBA00023136"/>
    </source>
</evidence>
<evidence type="ECO:0000259" key="9">
    <source>
        <dbReference type="Pfam" id="PF10708"/>
    </source>
</evidence>
<dbReference type="RefSeq" id="WP_091784075.1">
    <property type="nucleotide sequence ID" value="NZ_LT629711.1"/>
</dbReference>
<keyword evidence="5 7" id="KW-0472">Membrane</keyword>
<dbReference type="InterPro" id="IPR051791">
    <property type="entry name" value="Pra-immunoreactive"/>
</dbReference>
<feature type="compositionally biased region" description="Low complexity" evidence="6">
    <location>
        <begin position="70"/>
        <end position="93"/>
    </location>
</feature>
<feature type="transmembrane region" description="Helical" evidence="7">
    <location>
        <begin position="240"/>
        <end position="264"/>
    </location>
</feature>
<feature type="transmembrane region" description="Helical" evidence="7">
    <location>
        <begin position="121"/>
        <end position="144"/>
    </location>
</feature>
<feature type="domain" description="RDD" evidence="8">
    <location>
        <begin position="114"/>
        <end position="276"/>
    </location>
</feature>
<dbReference type="InterPro" id="IPR010432">
    <property type="entry name" value="RDD"/>
</dbReference>
<evidence type="ECO:0000256" key="6">
    <source>
        <dbReference type="SAM" id="MobiDB-lite"/>
    </source>
</evidence>
<evidence type="ECO:0000256" key="7">
    <source>
        <dbReference type="SAM" id="Phobius"/>
    </source>
</evidence>
<protein>
    <submittedName>
        <fullName evidence="10">Uncharacterized membrane protein YckC, RDD family</fullName>
    </submittedName>
</protein>
<keyword evidence="11" id="KW-1185">Reference proteome</keyword>
<feature type="domain" description="DUF2510" evidence="9">
    <location>
        <begin position="7"/>
        <end position="39"/>
    </location>
</feature>
<keyword evidence="4 7" id="KW-1133">Transmembrane helix</keyword>
<dbReference type="PANTHER" id="PTHR36115:SF4">
    <property type="entry name" value="MEMBRANE PROTEIN"/>
    <property type="match status" value="1"/>
</dbReference>
<reference evidence="11" key="1">
    <citation type="submission" date="2016-10" db="EMBL/GenBank/DDBJ databases">
        <authorList>
            <person name="Varghese N."/>
            <person name="Submissions S."/>
        </authorList>
    </citation>
    <scope>NUCLEOTIDE SEQUENCE [LARGE SCALE GENOMIC DNA]</scope>
    <source>
        <strain evidence="11">DSM 22329</strain>
    </source>
</reference>
<evidence type="ECO:0000256" key="4">
    <source>
        <dbReference type="ARBA" id="ARBA00022989"/>
    </source>
</evidence>
<gene>
    <name evidence="10" type="ORF">SAMN04489867_1732</name>
</gene>
<evidence type="ECO:0000256" key="3">
    <source>
        <dbReference type="ARBA" id="ARBA00022692"/>
    </source>
</evidence>
<feature type="region of interest" description="Disordered" evidence="6">
    <location>
        <begin position="30"/>
        <end position="108"/>
    </location>
</feature>
<name>A0A1H0QTT4_9MICO</name>
<sequence length="288" mass="30988">MSTPTSPGWYDDPDDAAQLRYFDGVVWTRHTTPRSTRPAPSATQPSHATQPTSTQPGQPAYPPVGGQGTQGQQWQQAPQGQHPQFPGQPQQQGWNVPAHPGPARVATTPDGQPLASFWQRVGAYILDGIIQFVLLMVLGGWLAFKAFEPVWDDLVSAMESGDPAAFETITADNLNLGYIFAFGVVAAAITFGYAVFFLSRTGATPGKAAMGISVRLRDRPGVLSVGDAARRTSLQAGLSLLSNIPLVGNLFGLVSLLDLLWPAWDERKQALHDKLARTNVVVGKQPRP</sequence>
<organism evidence="10 11">
    <name type="scientific">Pedococcus dokdonensis</name>
    <dbReference type="NCBI Taxonomy" id="443156"/>
    <lineage>
        <taxon>Bacteria</taxon>
        <taxon>Bacillati</taxon>
        <taxon>Actinomycetota</taxon>
        <taxon>Actinomycetes</taxon>
        <taxon>Micrococcales</taxon>
        <taxon>Intrasporangiaceae</taxon>
        <taxon>Pedococcus</taxon>
    </lineage>
</organism>
<keyword evidence="2" id="KW-1003">Cell membrane</keyword>
<evidence type="ECO:0000313" key="11">
    <source>
        <dbReference type="Proteomes" id="UP000199077"/>
    </source>
</evidence>
<feature type="transmembrane region" description="Helical" evidence="7">
    <location>
        <begin position="176"/>
        <end position="198"/>
    </location>
</feature>
<evidence type="ECO:0000313" key="10">
    <source>
        <dbReference type="EMBL" id="SDP20712.1"/>
    </source>
</evidence>
<dbReference type="InterPro" id="IPR018929">
    <property type="entry name" value="DUF2510"/>
</dbReference>
<dbReference type="OrthoDB" id="5244233at2"/>
<keyword evidence="3 7" id="KW-0812">Transmembrane</keyword>
<dbReference type="STRING" id="443156.SAMN04489867_1732"/>
<comment type="subcellular location">
    <subcellularLocation>
        <location evidence="1">Cell membrane</location>
        <topology evidence="1">Multi-pass membrane protein</topology>
    </subcellularLocation>
</comment>
<dbReference type="PANTHER" id="PTHR36115">
    <property type="entry name" value="PROLINE-RICH ANTIGEN HOMOLOG-RELATED"/>
    <property type="match status" value="1"/>
</dbReference>
<evidence type="ECO:0000256" key="1">
    <source>
        <dbReference type="ARBA" id="ARBA00004651"/>
    </source>
</evidence>
<dbReference type="GO" id="GO:0005886">
    <property type="term" value="C:plasma membrane"/>
    <property type="evidence" value="ECO:0007669"/>
    <property type="project" value="UniProtKB-SubCell"/>
</dbReference>
<proteinExistence type="predicted"/>